<protein>
    <recommendedName>
        <fullName evidence="4">Mitochondrial ATPase complex subunit ATP10</fullName>
    </recommendedName>
</protein>
<comment type="caution">
    <text evidence="2">The sequence shown here is derived from an EMBL/GenBank/DDBJ whole genome shotgun (WGS) entry which is preliminary data.</text>
</comment>
<keyword evidence="3" id="KW-1185">Reference proteome</keyword>
<dbReference type="PANTHER" id="PTHR28106:SF1">
    <property type="entry name" value="MITOCHONDRIAL ATPASE COMPLEX SUBUNIT ATP10"/>
    <property type="match status" value="1"/>
</dbReference>
<accession>A0A225B202</accession>
<evidence type="ECO:0000256" key="1">
    <source>
        <dbReference type="SAM" id="MobiDB-lite"/>
    </source>
</evidence>
<dbReference type="EMBL" id="LFMY01000006">
    <property type="protein sequence ID" value="OKL59857.1"/>
    <property type="molecule type" value="Genomic_DNA"/>
</dbReference>
<dbReference type="PANTHER" id="PTHR28106">
    <property type="entry name" value="MITOCHONDRIAL ATPASE COMPLEX SUBUNIT ATP10"/>
    <property type="match status" value="1"/>
</dbReference>
<evidence type="ECO:0008006" key="4">
    <source>
        <dbReference type="Google" id="ProtNLM"/>
    </source>
</evidence>
<dbReference type="Pfam" id="PF05176">
    <property type="entry name" value="ATP-synt_10"/>
    <property type="match status" value="1"/>
</dbReference>
<organism evidence="2 3">
    <name type="scientific">Talaromyces atroroseus</name>
    <dbReference type="NCBI Taxonomy" id="1441469"/>
    <lineage>
        <taxon>Eukaryota</taxon>
        <taxon>Fungi</taxon>
        <taxon>Dikarya</taxon>
        <taxon>Ascomycota</taxon>
        <taxon>Pezizomycotina</taxon>
        <taxon>Eurotiomycetes</taxon>
        <taxon>Eurotiomycetidae</taxon>
        <taxon>Eurotiales</taxon>
        <taxon>Trichocomaceae</taxon>
        <taxon>Talaromyces</taxon>
        <taxon>Talaromyces sect. Trachyspermi</taxon>
    </lineage>
</organism>
<gene>
    <name evidence="2" type="ORF">UA08_04483</name>
</gene>
<dbReference type="AlphaFoldDB" id="A0A225B202"/>
<feature type="region of interest" description="Disordered" evidence="1">
    <location>
        <begin position="295"/>
        <end position="319"/>
    </location>
</feature>
<name>A0A225B202_TALAT</name>
<dbReference type="GeneID" id="31004238"/>
<sequence>MLAFESRLSAILRDYRCIRCQTQAAWISVRNKSTTPSSQPPANNKQEDVQPVELDRPIGMPYPPLPGQNTGIDSRSLRERRDDFVDYQKHLQRRKELTRQVAKPYFREWSNLRYNEGKTFKSNPRIFKQDKSLFFPNLYGTTLASPSKPKDTTDVLKGKVSVVNLFSSLWAEQQVATFTNPKQNPELHKTLAAESSTAQRVDINLEENAMKAWLVKLFMGSMRRKLPVEQHERYFLVQKGMTETIKLSIGMLNTKVGYVYLVDEFGHIRWAGSGSAEPGEKESLNAGLLRLIDERKRRSSGEDKSVPSKPRVVSTPRLA</sequence>
<dbReference type="InterPro" id="IPR007849">
    <property type="entry name" value="ATP10"/>
</dbReference>
<feature type="compositionally biased region" description="Basic and acidic residues" evidence="1">
    <location>
        <begin position="295"/>
        <end position="306"/>
    </location>
</feature>
<dbReference type="GO" id="GO:0005743">
    <property type="term" value="C:mitochondrial inner membrane"/>
    <property type="evidence" value="ECO:0007669"/>
    <property type="project" value="TreeGrafter"/>
</dbReference>
<evidence type="ECO:0000313" key="3">
    <source>
        <dbReference type="Proteomes" id="UP000214365"/>
    </source>
</evidence>
<dbReference type="STRING" id="1441469.A0A225B202"/>
<evidence type="ECO:0000313" key="2">
    <source>
        <dbReference type="EMBL" id="OKL59857.1"/>
    </source>
</evidence>
<proteinExistence type="predicted"/>
<dbReference type="RefSeq" id="XP_020119978.1">
    <property type="nucleotide sequence ID" value="XM_020267038.1"/>
</dbReference>
<dbReference type="GO" id="GO:0033615">
    <property type="term" value="P:mitochondrial proton-transporting ATP synthase complex assembly"/>
    <property type="evidence" value="ECO:0007669"/>
    <property type="project" value="TreeGrafter"/>
</dbReference>
<dbReference type="OrthoDB" id="17089at2759"/>
<dbReference type="Proteomes" id="UP000214365">
    <property type="component" value="Unassembled WGS sequence"/>
</dbReference>
<reference evidence="2 3" key="1">
    <citation type="submission" date="2015-06" db="EMBL/GenBank/DDBJ databases">
        <title>Talaromyces atroroseus IBT 11181 draft genome.</title>
        <authorList>
            <person name="Rasmussen K.B."/>
            <person name="Rasmussen S."/>
            <person name="Petersen B."/>
            <person name="Sicheritz-Ponten T."/>
            <person name="Mortensen U.H."/>
            <person name="Thrane U."/>
        </authorList>
    </citation>
    <scope>NUCLEOTIDE SEQUENCE [LARGE SCALE GENOMIC DNA]</scope>
    <source>
        <strain evidence="2 3">IBT 11181</strain>
    </source>
</reference>